<evidence type="ECO:0000256" key="5">
    <source>
        <dbReference type="ARBA" id="ARBA00023002"/>
    </source>
</evidence>
<dbReference type="KEGG" id="tsr:106557067"/>
<dbReference type="InterPro" id="IPR029041">
    <property type="entry name" value="FAD-linked_oxidoreductase-like"/>
</dbReference>
<sequence>MDIKIDNTELQLQYTCENRFRKNDTLERLKQDVALAGRLGVCFGVKLVRGAYLNKERKLAKEKGYPDPVQPSWEATNESYRRCLDFGLDQVSQVKERFEMIVATHNEASVTHAVQRMSQMGINKNAGPICFGQLLGMCDQVSLALGQAGFAIYKSIPYGSVEEVIPYLIRRAHENQSVLLGIRKERDLLRTELWRRILRRP</sequence>
<dbReference type="GO" id="GO:0004657">
    <property type="term" value="F:proline dehydrogenase activity"/>
    <property type="evidence" value="ECO:0007669"/>
    <property type="project" value="UniProtKB-EC"/>
</dbReference>
<keyword evidence="3 9" id="KW-0285">Flavoprotein</keyword>
<keyword evidence="5 9" id="KW-0560">Oxidoreductase</keyword>
<dbReference type="RefSeq" id="XP_013931657.1">
    <property type="nucleotide sequence ID" value="XM_014076182.1"/>
</dbReference>
<dbReference type="InterPro" id="IPR002872">
    <property type="entry name" value="Proline_DH_dom"/>
</dbReference>
<accession>A0A6I9Z4S7</accession>
<dbReference type="OrthoDB" id="5464at2759"/>
<dbReference type="AlphaFoldDB" id="A0A6I9Z4S7"/>
<comment type="catalytic activity">
    <reaction evidence="8 9">
        <text>L-proline + a quinone = (S)-1-pyrroline-5-carboxylate + a quinol + H(+)</text>
        <dbReference type="Rhea" id="RHEA:23784"/>
        <dbReference type="ChEBI" id="CHEBI:15378"/>
        <dbReference type="ChEBI" id="CHEBI:17388"/>
        <dbReference type="ChEBI" id="CHEBI:24646"/>
        <dbReference type="ChEBI" id="CHEBI:60039"/>
        <dbReference type="ChEBI" id="CHEBI:132124"/>
        <dbReference type="EC" id="1.5.5.2"/>
    </reaction>
</comment>
<evidence type="ECO:0000313" key="12">
    <source>
        <dbReference type="RefSeq" id="XP_013931657.1"/>
    </source>
</evidence>
<dbReference type="GO" id="GO:0071949">
    <property type="term" value="F:FAD binding"/>
    <property type="evidence" value="ECO:0007669"/>
    <property type="project" value="TreeGrafter"/>
</dbReference>
<keyword evidence="6 9" id="KW-0642">Proline metabolism</keyword>
<dbReference type="PANTHER" id="PTHR13914">
    <property type="entry name" value="PROLINE OXIDASE"/>
    <property type="match status" value="1"/>
</dbReference>
<dbReference type="GeneID" id="106557067"/>
<comment type="similarity">
    <text evidence="2 9">Belongs to the proline oxidase family.</text>
</comment>
<evidence type="ECO:0000256" key="1">
    <source>
        <dbReference type="ARBA" id="ARBA00001974"/>
    </source>
</evidence>
<comment type="function">
    <text evidence="9">Converts proline to delta-1-pyrroline-5-carboxylate.</text>
</comment>
<dbReference type="InterPro" id="IPR015659">
    <property type="entry name" value="Proline_oxidase"/>
</dbReference>
<proteinExistence type="inferred from homology"/>
<dbReference type="Proteomes" id="UP000504617">
    <property type="component" value="Unplaced"/>
</dbReference>
<dbReference type="PANTHER" id="PTHR13914:SF29">
    <property type="entry name" value="HYDROXYPROLINE DEHYDROGENASE"/>
    <property type="match status" value="1"/>
</dbReference>
<organism evidence="11 12">
    <name type="scientific">Thamnophis sirtalis</name>
    <dbReference type="NCBI Taxonomy" id="35019"/>
    <lineage>
        <taxon>Eukaryota</taxon>
        <taxon>Metazoa</taxon>
        <taxon>Chordata</taxon>
        <taxon>Craniata</taxon>
        <taxon>Vertebrata</taxon>
        <taxon>Euteleostomi</taxon>
        <taxon>Lepidosauria</taxon>
        <taxon>Squamata</taxon>
        <taxon>Bifurcata</taxon>
        <taxon>Unidentata</taxon>
        <taxon>Episquamata</taxon>
        <taxon>Toxicofera</taxon>
        <taxon>Serpentes</taxon>
        <taxon>Colubroidea</taxon>
        <taxon>Colubridae</taxon>
        <taxon>Natricinae</taxon>
        <taxon>Thamnophis</taxon>
    </lineage>
</organism>
<protein>
    <recommendedName>
        <fullName evidence="9">Proline dehydrogenase</fullName>
        <ecNumber evidence="9">1.5.5.2</ecNumber>
    </recommendedName>
</protein>
<evidence type="ECO:0000313" key="11">
    <source>
        <dbReference type="Proteomes" id="UP000504617"/>
    </source>
</evidence>
<dbReference type="Pfam" id="PF01619">
    <property type="entry name" value="Pro_dh"/>
    <property type="match status" value="1"/>
</dbReference>
<comment type="cofactor">
    <cofactor evidence="1 9">
        <name>FAD</name>
        <dbReference type="ChEBI" id="CHEBI:57692"/>
    </cofactor>
</comment>
<evidence type="ECO:0000256" key="9">
    <source>
        <dbReference type="RuleBase" id="RU364054"/>
    </source>
</evidence>
<dbReference type="EC" id="1.5.5.2" evidence="9"/>
<dbReference type="GO" id="GO:0010133">
    <property type="term" value="P:L-proline catabolic process to L-glutamate"/>
    <property type="evidence" value="ECO:0007669"/>
    <property type="project" value="TreeGrafter"/>
</dbReference>
<name>A0A6I9Z4S7_9SAUR</name>
<comment type="catalytic activity">
    <reaction evidence="7">
        <text>trans-4-hydroxy-L-proline + a quinone = (3R,5S)-1-pyrroline-3-hydroxy-5-carboxylate + a quinol + H(+)</text>
        <dbReference type="Rhea" id="RHEA:52512"/>
        <dbReference type="ChEBI" id="CHEBI:15378"/>
        <dbReference type="ChEBI" id="CHEBI:24646"/>
        <dbReference type="ChEBI" id="CHEBI:58375"/>
        <dbReference type="ChEBI" id="CHEBI:62612"/>
        <dbReference type="ChEBI" id="CHEBI:132124"/>
        <dbReference type="EC" id="1.5.5.3"/>
    </reaction>
</comment>
<dbReference type="SUPFAM" id="SSF51730">
    <property type="entry name" value="FAD-linked oxidoreductase"/>
    <property type="match status" value="1"/>
</dbReference>
<evidence type="ECO:0000259" key="10">
    <source>
        <dbReference type="Pfam" id="PF01619"/>
    </source>
</evidence>
<dbReference type="Gene3D" id="3.20.20.220">
    <property type="match status" value="1"/>
</dbReference>
<keyword evidence="4 9" id="KW-0274">FAD</keyword>
<evidence type="ECO:0000256" key="7">
    <source>
        <dbReference type="ARBA" id="ARBA00048242"/>
    </source>
</evidence>
<evidence type="ECO:0000256" key="2">
    <source>
        <dbReference type="ARBA" id="ARBA00005869"/>
    </source>
</evidence>
<reference evidence="12" key="1">
    <citation type="submission" date="2025-08" db="UniProtKB">
        <authorList>
            <consortium name="RefSeq"/>
        </authorList>
    </citation>
    <scope>IDENTIFICATION</scope>
    <source>
        <tissue evidence="12">Skeletal muscle</tissue>
    </source>
</reference>
<feature type="domain" description="Proline dehydrogenase" evidence="10">
    <location>
        <begin position="23"/>
        <end position="178"/>
    </location>
</feature>
<evidence type="ECO:0000256" key="4">
    <source>
        <dbReference type="ARBA" id="ARBA00022827"/>
    </source>
</evidence>
<evidence type="ECO:0000256" key="6">
    <source>
        <dbReference type="ARBA" id="ARBA00023062"/>
    </source>
</evidence>
<gene>
    <name evidence="12" type="primary">LOC106557067</name>
</gene>
<keyword evidence="11" id="KW-1185">Reference proteome</keyword>
<dbReference type="GO" id="GO:0005739">
    <property type="term" value="C:mitochondrion"/>
    <property type="evidence" value="ECO:0007669"/>
    <property type="project" value="TreeGrafter"/>
</dbReference>
<evidence type="ECO:0000256" key="8">
    <source>
        <dbReference type="ARBA" id="ARBA00048779"/>
    </source>
</evidence>
<evidence type="ECO:0000256" key="3">
    <source>
        <dbReference type="ARBA" id="ARBA00022630"/>
    </source>
</evidence>